<name>A0A2M9CL32_9MICO</name>
<dbReference type="InterPro" id="IPR029033">
    <property type="entry name" value="His_PPase_superfam"/>
</dbReference>
<dbReference type="AlphaFoldDB" id="A0A2M9CL32"/>
<dbReference type="PROSITE" id="PS00175">
    <property type="entry name" value="PG_MUTASE"/>
    <property type="match status" value="1"/>
</dbReference>
<evidence type="ECO:0000313" key="2">
    <source>
        <dbReference type="Proteomes" id="UP000228758"/>
    </source>
</evidence>
<dbReference type="Gene3D" id="3.40.50.1240">
    <property type="entry name" value="Phosphoglycerate mutase-like"/>
    <property type="match status" value="1"/>
</dbReference>
<dbReference type="SUPFAM" id="SSF53254">
    <property type="entry name" value="Phosphoglycerate mutase-like"/>
    <property type="match status" value="1"/>
</dbReference>
<dbReference type="CDD" id="cd07067">
    <property type="entry name" value="HP_PGM_like"/>
    <property type="match status" value="1"/>
</dbReference>
<dbReference type="OrthoDB" id="9793115at2"/>
<evidence type="ECO:0000313" key="1">
    <source>
        <dbReference type="EMBL" id="PJJ72606.1"/>
    </source>
</evidence>
<organism evidence="1 2">
    <name type="scientific">Diaminobutyricimonas aerilata</name>
    <dbReference type="NCBI Taxonomy" id="1162967"/>
    <lineage>
        <taxon>Bacteria</taxon>
        <taxon>Bacillati</taxon>
        <taxon>Actinomycetota</taxon>
        <taxon>Actinomycetes</taxon>
        <taxon>Micrococcales</taxon>
        <taxon>Microbacteriaceae</taxon>
        <taxon>Diaminobutyricimonas</taxon>
    </lineage>
</organism>
<dbReference type="InterPro" id="IPR013078">
    <property type="entry name" value="His_Pase_superF_clade-1"/>
</dbReference>
<proteinExistence type="predicted"/>
<dbReference type="PANTHER" id="PTHR48100:SF58">
    <property type="entry name" value="PE-PGRS FAMILY PROTEIN PE_PGRS11"/>
    <property type="match status" value="1"/>
</dbReference>
<dbReference type="PANTHER" id="PTHR48100">
    <property type="entry name" value="BROAD-SPECIFICITY PHOSPHATASE YOR283W-RELATED"/>
    <property type="match status" value="1"/>
</dbReference>
<comment type="caution">
    <text evidence="1">The sequence shown here is derived from an EMBL/GenBank/DDBJ whole genome shotgun (WGS) entry which is preliminary data.</text>
</comment>
<dbReference type="InterPro" id="IPR001345">
    <property type="entry name" value="PG/BPGM_mutase_AS"/>
</dbReference>
<keyword evidence="2" id="KW-1185">Reference proteome</keyword>
<dbReference type="Pfam" id="PF00300">
    <property type="entry name" value="His_Phos_1"/>
    <property type="match status" value="1"/>
</dbReference>
<dbReference type="Proteomes" id="UP000228758">
    <property type="component" value="Unassembled WGS sequence"/>
</dbReference>
<reference evidence="1 2" key="1">
    <citation type="submission" date="2017-11" db="EMBL/GenBank/DDBJ databases">
        <title>Genomic Encyclopedia of Archaeal and Bacterial Type Strains, Phase II (KMG-II): From Individual Species to Whole Genera.</title>
        <authorList>
            <person name="Goeker M."/>
        </authorList>
    </citation>
    <scope>NUCLEOTIDE SEQUENCE [LARGE SCALE GENOMIC DNA]</scope>
    <source>
        <strain evidence="1 2">DSM 27393</strain>
    </source>
</reference>
<dbReference type="EMBL" id="PGFF01000001">
    <property type="protein sequence ID" value="PJJ72606.1"/>
    <property type="molecule type" value="Genomic_DNA"/>
</dbReference>
<dbReference type="SMART" id="SM00855">
    <property type="entry name" value="PGAM"/>
    <property type="match status" value="1"/>
</dbReference>
<dbReference type="RefSeq" id="WP_100364777.1">
    <property type="nucleotide sequence ID" value="NZ_PGFF01000001.1"/>
</dbReference>
<gene>
    <name evidence="1" type="ORF">CLV46_2179</name>
</gene>
<accession>A0A2M9CL32</accession>
<protein>
    <submittedName>
        <fullName evidence="1">Putative phosphoglycerate mutase</fullName>
    </submittedName>
</protein>
<dbReference type="GO" id="GO:0016791">
    <property type="term" value="F:phosphatase activity"/>
    <property type="evidence" value="ECO:0007669"/>
    <property type="project" value="TreeGrafter"/>
</dbReference>
<dbReference type="GO" id="GO:0005737">
    <property type="term" value="C:cytoplasm"/>
    <property type="evidence" value="ECO:0007669"/>
    <property type="project" value="TreeGrafter"/>
</dbReference>
<dbReference type="InterPro" id="IPR050275">
    <property type="entry name" value="PGM_Phosphatase"/>
</dbReference>
<sequence>MRLLLIRHGQTPSNVRGLLDTAVPGPGLTELGRQQAAALPEALGHESIDAIQVSVLQRTHETAAPLAAALGLEPVVSDGVHEISAGDLEMRSDHAAIRTYLETVFSWSHDLSRRMPGGESGEEFFARFDGSIADIAAEHSGTVAIVSHGAAIRVWAGGRARNIDPDYAARNTLDNTGVVVVEGDPDSGWFVDTWAGAPVGGARLEDASADDPTGEPV</sequence>